<reference evidence="1 2" key="1">
    <citation type="submission" date="2018-02" db="EMBL/GenBank/DDBJ databases">
        <title>Genome sequence of the basidiomycete white-rot fungus Phlebia centrifuga.</title>
        <authorList>
            <person name="Granchi Z."/>
            <person name="Peng M."/>
            <person name="de Vries R.P."/>
            <person name="Hilden K."/>
            <person name="Makela M.R."/>
            <person name="Grigoriev I."/>
            <person name="Riley R."/>
        </authorList>
    </citation>
    <scope>NUCLEOTIDE SEQUENCE [LARGE SCALE GENOMIC DNA]</scope>
    <source>
        <strain evidence="1 2">FBCC195</strain>
    </source>
</reference>
<dbReference type="AlphaFoldDB" id="A0A2R6NX64"/>
<gene>
    <name evidence="1" type="ORF">PHLCEN_2v7198</name>
</gene>
<evidence type="ECO:0000313" key="2">
    <source>
        <dbReference type="Proteomes" id="UP000186601"/>
    </source>
</evidence>
<protein>
    <submittedName>
        <fullName evidence="1">Uncharacterized protein</fullName>
    </submittedName>
</protein>
<evidence type="ECO:0000313" key="1">
    <source>
        <dbReference type="EMBL" id="PSR79011.1"/>
    </source>
</evidence>
<sequence length="49" mass="5758">MVERRAPTSTGIVRDFELAFTSEHTWNEEFEDITPMEYMQSQSSCVNKE</sequence>
<proteinExistence type="predicted"/>
<organism evidence="1 2">
    <name type="scientific">Hermanssonia centrifuga</name>
    <dbReference type="NCBI Taxonomy" id="98765"/>
    <lineage>
        <taxon>Eukaryota</taxon>
        <taxon>Fungi</taxon>
        <taxon>Dikarya</taxon>
        <taxon>Basidiomycota</taxon>
        <taxon>Agaricomycotina</taxon>
        <taxon>Agaricomycetes</taxon>
        <taxon>Polyporales</taxon>
        <taxon>Meruliaceae</taxon>
        <taxon>Hermanssonia</taxon>
    </lineage>
</organism>
<dbReference type="Proteomes" id="UP000186601">
    <property type="component" value="Unassembled WGS sequence"/>
</dbReference>
<name>A0A2R6NX64_9APHY</name>
<accession>A0A2R6NX64</accession>
<dbReference type="EMBL" id="MLYV02000712">
    <property type="protein sequence ID" value="PSR79011.1"/>
    <property type="molecule type" value="Genomic_DNA"/>
</dbReference>
<keyword evidence="2" id="KW-1185">Reference proteome</keyword>
<comment type="caution">
    <text evidence="1">The sequence shown here is derived from an EMBL/GenBank/DDBJ whole genome shotgun (WGS) entry which is preliminary data.</text>
</comment>